<accession>W9RAC8</accession>
<sequence length="149" mass="16448">MAGKQNLMEFDGVERSDIMERDLSPSSAVKDDSKQEFDEIVPRLHAGEDPRSSSGEAPVKIREAAATKRAKNRAARELLRFDRSQTSWILTGDREESSQTSLAGDREEEKKKEAGEECSGGRWSMAGARWSSKKWGLGQGGFGENVNQG</sequence>
<dbReference type="AlphaFoldDB" id="W9RAC8"/>
<dbReference type="Proteomes" id="UP000030645">
    <property type="component" value="Unassembled WGS sequence"/>
</dbReference>
<evidence type="ECO:0000313" key="3">
    <source>
        <dbReference type="Proteomes" id="UP000030645"/>
    </source>
</evidence>
<feature type="compositionally biased region" description="Basic and acidic residues" evidence="1">
    <location>
        <begin position="104"/>
        <end position="115"/>
    </location>
</feature>
<feature type="region of interest" description="Disordered" evidence="1">
    <location>
        <begin position="90"/>
        <end position="149"/>
    </location>
</feature>
<organism evidence="2 3">
    <name type="scientific">Morus notabilis</name>
    <dbReference type="NCBI Taxonomy" id="981085"/>
    <lineage>
        <taxon>Eukaryota</taxon>
        <taxon>Viridiplantae</taxon>
        <taxon>Streptophyta</taxon>
        <taxon>Embryophyta</taxon>
        <taxon>Tracheophyta</taxon>
        <taxon>Spermatophyta</taxon>
        <taxon>Magnoliopsida</taxon>
        <taxon>eudicotyledons</taxon>
        <taxon>Gunneridae</taxon>
        <taxon>Pentapetalae</taxon>
        <taxon>rosids</taxon>
        <taxon>fabids</taxon>
        <taxon>Rosales</taxon>
        <taxon>Moraceae</taxon>
        <taxon>Moreae</taxon>
        <taxon>Morus</taxon>
    </lineage>
</organism>
<dbReference type="EMBL" id="KE344510">
    <property type="protein sequence ID" value="EXB65264.1"/>
    <property type="molecule type" value="Genomic_DNA"/>
</dbReference>
<protein>
    <submittedName>
        <fullName evidence="2">Uncharacterized protein</fullName>
    </submittedName>
</protein>
<feature type="region of interest" description="Disordered" evidence="1">
    <location>
        <begin position="1"/>
        <end position="75"/>
    </location>
</feature>
<proteinExistence type="predicted"/>
<keyword evidence="3" id="KW-1185">Reference proteome</keyword>
<gene>
    <name evidence="2" type="ORF">L484_025343</name>
</gene>
<evidence type="ECO:0000256" key="1">
    <source>
        <dbReference type="SAM" id="MobiDB-lite"/>
    </source>
</evidence>
<reference evidence="3" key="1">
    <citation type="submission" date="2013-01" db="EMBL/GenBank/DDBJ databases">
        <title>Draft Genome Sequence of a Mulberry Tree, Morus notabilis C.K. Schneid.</title>
        <authorList>
            <person name="He N."/>
            <person name="Zhao S."/>
        </authorList>
    </citation>
    <scope>NUCLEOTIDE SEQUENCE</scope>
</reference>
<feature type="compositionally biased region" description="Basic and acidic residues" evidence="1">
    <location>
        <begin position="12"/>
        <end position="51"/>
    </location>
</feature>
<name>W9RAC8_9ROSA</name>
<evidence type="ECO:0000313" key="2">
    <source>
        <dbReference type="EMBL" id="EXB65264.1"/>
    </source>
</evidence>